<keyword evidence="2 6" id="KW-0964">Secreted</keyword>
<keyword evidence="3 6" id="KW-0732">Signal</keyword>
<comment type="subcellular location">
    <subcellularLocation>
        <location evidence="1 6">Secreted</location>
    </subcellularLocation>
</comment>
<evidence type="ECO:0000256" key="3">
    <source>
        <dbReference type="ARBA" id="ARBA00022729"/>
    </source>
</evidence>
<dbReference type="EMBL" id="GFAC01007930">
    <property type="protein sequence ID" value="JAT91258.1"/>
    <property type="molecule type" value="mRNA"/>
</dbReference>
<dbReference type="Pfam" id="PF19429">
    <property type="entry name" value="EVA_Class_A"/>
    <property type="match status" value="1"/>
</dbReference>
<dbReference type="Gene3D" id="2.30.130.100">
    <property type="match status" value="1"/>
</dbReference>
<keyword evidence="5 6" id="KW-0325">Glycoprotein</keyword>
<evidence type="ECO:0000256" key="5">
    <source>
        <dbReference type="ARBA" id="ARBA00023180"/>
    </source>
</evidence>
<dbReference type="GO" id="GO:0019957">
    <property type="term" value="F:C-C chemokine binding"/>
    <property type="evidence" value="ECO:0007669"/>
    <property type="project" value="InterPro"/>
</dbReference>
<evidence type="ECO:0000256" key="2">
    <source>
        <dbReference type="ARBA" id="ARBA00022525"/>
    </source>
</evidence>
<reference evidence="7" key="1">
    <citation type="journal article" date="2017" name="Front. Cell. Infect. Microbiol.">
        <title>The Distinct Transcriptional Response of the Midgut of Amblyomma sculptum and Amblyomma aureolatum Ticks to Rickettsia rickettsii Correlates to Their Differences in Susceptibility to Infection.</title>
        <authorList>
            <person name="Martins L.A."/>
            <person name="Galletti M.F.B.M."/>
            <person name="Ribeiro J.M."/>
            <person name="Fujita A."/>
            <person name="Costa F.B."/>
            <person name="Labruna M.B."/>
            <person name="Daffre S."/>
            <person name="Fogaca A.C."/>
        </authorList>
    </citation>
    <scope>NUCLEOTIDE SEQUENCE</scope>
</reference>
<evidence type="ECO:0000256" key="4">
    <source>
        <dbReference type="ARBA" id="ARBA00023157"/>
    </source>
</evidence>
<feature type="non-terminal residue" evidence="7">
    <location>
        <position position="1"/>
    </location>
</feature>
<evidence type="ECO:0000256" key="6">
    <source>
        <dbReference type="RuleBase" id="RU369006"/>
    </source>
</evidence>
<evidence type="ECO:0000313" key="7">
    <source>
        <dbReference type="EMBL" id="JAT91258.1"/>
    </source>
</evidence>
<sequence>SCSPLFVNSAKGTIRIACRNVCPNGKSSSVVTYTGECALVTREEHDRMGTRIQHSCLLGSCDNGNCRPGYLRITCWK</sequence>
<dbReference type="AlphaFoldDB" id="A0A1E1WW92"/>
<organism evidence="7">
    <name type="scientific">Amblyomma aureolatum</name>
    <dbReference type="NCBI Taxonomy" id="187763"/>
    <lineage>
        <taxon>Eukaryota</taxon>
        <taxon>Metazoa</taxon>
        <taxon>Ecdysozoa</taxon>
        <taxon>Arthropoda</taxon>
        <taxon>Chelicerata</taxon>
        <taxon>Arachnida</taxon>
        <taxon>Acari</taxon>
        <taxon>Parasitiformes</taxon>
        <taxon>Ixodida</taxon>
        <taxon>Ixodoidea</taxon>
        <taxon>Ixodidae</taxon>
        <taxon>Amblyomminae</taxon>
        <taxon>Amblyomma</taxon>
    </lineage>
</organism>
<accession>A0A1E1WW92</accession>
<comment type="function">
    <text evidence="6">Salivary chemokine-binding protein which binds to host chemokines.</text>
</comment>
<dbReference type="InterPro" id="IPR045797">
    <property type="entry name" value="EVA_Class_A"/>
</dbReference>
<name>A0A1E1WW92_9ACAR</name>
<dbReference type="GO" id="GO:0005576">
    <property type="term" value="C:extracellular region"/>
    <property type="evidence" value="ECO:0007669"/>
    <property type="project" value="UniProtKB-SubCell"/>
</dbReference>
<protein>
    <recommendedName>
        <fullName evidence="6">Evasin</fullName>
    </recommendedName>
</protein>
<proteinExistence type="evidence at transcript level"/>
<keyword evidence="4 6" id="KW-1015">Disulfide bond</keyword>
<evidence type="ECO:0000256" key="1">
    <source>
        <dbReference type="ARBA" id="ARBA00004613"/>
    </source>
</evidence>